<accession>A0A2U1FKW2</accession>
<evidence type="ECO:0000313" key="2">
    <source>
        <dbReference type="Proteomes" id="UP000245462"/>
    </source>
</evidence>
<dbReference type="Proteomes" id="UP000245462">
    <property type="component" value="Unassembled WGS sequence"/>
</dbReference>
<gene>
    <name evidence="1" type="ORF">C7382_104114</name>
</gene>
<sequence>MYMVWMPNPLLVYLLDLRCEEGSVERRFIDDATFDGERLASSNIGLPSSVNEGVSPALLILSLSSRPECDPIYCKAEHFSSGKPVTVKYSLRSMKLWV</sequence>
<dbReference type="EMBL" id="QEKY01000004">
    <property type="protein sequence ID" value="PVZ12807.1"/>
    <property type="molecule type" value="Genomic_DNA"/>
</dbReference>
<evidence type="ECO:0000313" key="1">
    <source>
        <dbReference type="EMBL" id="PVZ12807.1"/>
    </source>
</evidence>
<reference evidence="1 2" key="1">
    <citation type="submission" date="2018-04" db="EMBL/GenBank/DDBJ databases">
        <title>Genomic Encyclopedia of Type Strains, Phase IV (KMG-IV): sequencing the most valuable type-strain genomes for metagenomic binning, comparative biology and taxonomic classification.</title>
        <authorList>
            <person name="Goeker M."/>
        </authorList>
    </citation>
    <scope>NUCLEOTIDE SEQUENCE [LARGE SCALE GENOMIC DNA]</scope>
    <source>
        <strain evidence="1 2">DSM 28520</strain>
    </source>
</reference>
<comment type="caution">
    <text evidence="1">The sequence shown here is derived from an EMBL/GenBank/DDBJ whole genome shotgun (WGS) entry which is preliminary data.</text>
</comment>
<proteinExistence type="predicted"/>
<name>A0A2U1FKW2_9PORP</name>
<organism evidence="1 2">
    <name type="scientific">Porphyromonas loveana</name>
    <dbReference type="NCBI Taxonomy" id="1884669"/>
    <lineage>
        <taxon>Bacteria</taxon>
        <taxon>Pseudomonadati</taxon>
        <taxon>Bacteroidota</taxon>
        <taxon>Bacteroidia</taxon>
        <taxon>Bacteroidales</taxon>
        <taxon>Porphyromonadaceae</taxon>
        <taxon>Porphyromonas</taxon>
    </lineage>
</organism>
<protein>
    <submittedName>
        <fullName evidence="1">Uncharacterized protein</fullName>
    </submittedName>
</protein>
<keyword evidence="2" id="KW-1185">Reference proteome</keyword>
<dbReference type="AlphaFoldDB" id="A0A2U1FKW2"/>